<feature type="region of interest" description="Disordered" evidence="1">
    <location>
        <begin position="256"/>
        <end position="279"/>
    </location>
</feature>
<proteinExistence type="predicted"/>
<organism evidence="2 3">
    <name type="scientific">Letharia lupina</name>
    <dbReference type="NCBI Taxonomy" id="560253"/>
    <lineage>
        <taxon>Eukaryota</taxon>
        <taxon>Fungi</taxon>
        <taxon>Dikarya</taxon>
        <taxon>Ascomycota</taxon>
        <taxon>Pezizomycotina</taxon>
        <taxon>Lecanoromycetes</taxon>
        <taxon>OSLEUM clade</taxon>
        <taxon>Lecanoromycetidae</taxon>
        <taxon>Lecanorales</taxon>
        <taxon>Lecanorineae</taxon>
        <taxon>Parmeliaceae</taxon>
        <taxon>Letharia</taxon>
    </lineage>
</organism>
<gene>
    <name evidence="2" type="ORF">HO133_005243</name>
</gene>
<keyword evidence="3" id="KW-1185">Reference proteome</keyword>
<sequence>MSNRDDIIQSLSRDLPKNGIREISPAGPETLDLCDLYLPHAQAVYGNGQYLAKEDLSQADLVEKLSWYFKTRGSYHTAVALAEEAVRSRKEANYLMSVENLNECSRAGKSGIPTGKKPLGFDHQLTLRSLSNLTASLRFAGEWEAVREIHQRMLSTKEKTLGADHPSTESTGEILSSIEQNLGCYKKEPDGDKKVRGFSMFARYKTTRRKAWAPVMMFVTKKSMRNRVAVVKSLKRRAGPEHPRTVKAREALWSALRRSGAEQEAERELGSYSGNTKGT</sequence>
<name>A0A8H6C9L6_9LECA</name>
<reference evidence="2 3" key="1">
    <citation type="journal article" date="2020" name="Genomics">
        <title>Complete, high-quality genomes from long-read metagenomic sequencing of two wolf lichen thalli reveals enigmatic genome architecture.</title>
        <authorList>
            <person name="McKenzie S.K."/>
            <person name="Walston R.F."/>
            <person name="Allen J.L."/>
        </authorList>
    </citation>
    <scope>NUCLEOTIDE SEQUENCE [LARGE SCALE GENOMIC DNA]</scope>
    <source>
        <strain evidence="2">WasteWater1</strain>
    </source>
</reference>
<feature type="compositionally biased region" description="Basic and acidic residues" evidence="1">
    <location>
        <begin position="259"/>
        <end position="269"/>
    </location>
</feature>
<dbReference type="RefSeq" id="XP_037148852.1">
    <property type="nucleotide sequence ID" value="XM_037296154.1"/>
</dbReference>
<dbReference type="InterPro" id="IPR011990">
    <property type="entry name" value="TPR-like_helical_dom_sf"/>
</dbReference>
<protein>
    <submittedName>
        <fullName evidence="2">Uncharacterized protein</fullName>
    </submittedName>
</protein>
<evidence type="ECO:0000313" key="3">
    <source>
        <dbReference type="Proteomes" id="UP000593566"/>
    </source>
</evidence>
<dbReference type="Gene3D" id="1.25.40.10">
    <property type="entry name" value="Tetratricopeptide repeat domain"/>
    <property type="match status" value="1"/>
</dbReference>
<dbReference type="Pfam" id="PF13374">
    <property type="entry name" value="TPR_10"/>
    <property type="match status" value="1"/>
</dbReference>
<dbReference type="Proteomes" id="UP000593566">
    <property type="component" value="Unassembled WGS sequence"/>
</dbReference>
<dbReference type="AlphaFoldDB" id="A0A8H6C9L6"/>
<evidence type="ECO:0000313" key="2">
    <source>
        <dbReference type="EMBL" id="KAF6219417.1"/>
    </source>
</evidence>
<dbReference type="GeneID" id="59333649"/>
<dbReference type="EMBL" id="JACCJB010000020">
    <property type="protein sequence ID" value="KAF6219417.1"/>
    <property type="molecule type" value="Genomic_DNA"/>
</dbReference>
<accession>A0A8H6C9L6</accession>
<evidence type="ECO:0000256" key="1">
    <source>
        <dbReference type="SAM" id="MobiDB-lite"/>
    </source>
</evidence>
<comment type="caution">
    <text evidence="2">The sequence shown here is derived from an EMBL/GenBank/DDBJ whole genome shotgun (WGS) entry which is preliminary data.</text>
</comment>